<keyword evidence="4" id="KW-0472">Membrane</keyword>
<comment type="catalytic activity">
    <reaction evidence="1">
        <text>ATP + protein L-histidine = ADP + protein N-phospho-L-histidine.</text>
        <dbReference type="EC" id="2.7.13.3"/>
    </reaction>
</comment>
<dbReference type="PROSITE" id="PS50109">
    <property type="entry name" value="HIS_KIN"/>
    <property type="match status" value="1"/>
</dbReference>
<dbReference type="InterPro" id="IPR036890">
    <property type="entry name" value="HATPase_C_sf"/>
</dbReference>
<feature type="transmembrane region" description="Helical" evidence="4">
    <location>
        <begin position="36"/>
        <end position="54"/>
    </location>
</feature>
<keyword evidence="3" id="KW-0597">Phosphoprotein</keyword>
<dbReference type="InterPro" id="IPR004358">
    <property type="entry name" value="Sig_transdc_His_kin-like_C"/>
</dbReference>
<organism evidence="6 7">
    <name type="scientific">Archangium violaceum Cb vi76</name>
    <dbReference type="NCBI Taxonomy" id="1406225"/>
    <lineage>
        <taxon>Bacteria</taxon>
        <taxon>Pseudomonadati</taxon>
        <taxon>Myxococcota</taxon>
        <taxon>Myxococcia</taxon>
        <taxon>Myxococcales</taxon>
        <taxon>Cystobacterineae</taxon>
        <taxon>Archangiaceae</taxon>
        <taxon>Archangium</taxon>
    </lineage>
</organism>
<dbReference type="Proteomes" id="UP000028547">
    <property type="component" value="Unassembled WGS sequence"/>
</dbReference>
<dbReference type="SUPFAM" id="SSF55874">
    <property type="entry name" value="ATPase domain of HSP90 chaperone/DNA topoisomerase II/histidine kinase"/>
    <property type="match status" value="1"/>
</dbReference>
<sequence length="430" mass="46838">MAASGRWGPRRKMLLWLAPSLLSQYALDVLAMGPGLGALAVRVVWALSVAFSALRMDEHSAPSIRLHTAFQCTAGSLCFIALVFLAGGADGVYFPFFPCLPLILCLVYPQDSLSAAISGVLCSASAAGMLWMAGRPMSQLLLWVGVIVTVTLIGAYGASEFREAQRAENEGRLERARREALETLAISERRRAHSEKLATIGQLAASVMHEINNPVAFIGANLDYLEREVLSERREVSREELAEVFHETRAGVERVRQIIGDLRGFSRMDAEEPTECAVADVVSDAVRIARLRLRHVARLEVDIPEELPPVLAVRRRLAQVLLNLLVNAGDALEARGGEDSEVRIIGRYEGVRVVLRVEDNGPGFPPHVLPRLFETFFTTKGPEKGTGLGLALSRELVEQCGGTLVAENREEGGARLRLEFPVGSLARAAS</sequence>
<reference evidence="6 7" key="1">
    <citation type="submission" date="2014-07" db="EMBL/GenBank/DDBJ databases">
        <title>Draft Genome Sequence of Gephyronic Acid Producer, Cystobacter violaceus Strain Cb vi76.</title>
        <authorList>
            <person name="Stevens D.C."/>
            <person name="Young J."/>
            <person name="Carmichael R."/>
            <person name="Tan J."/>
            <person name="Taylor R.E."/>
        </authorList>
    </citation>
    <scope>NUCLEOTIDE SEQUENCE [LARGE SCALE GENOMIC DNA]</scope>
    <source>
        <strain evidence="6 7">Cb vi76</strain>
    </source>
</reference>
<gene>
    <name evidence="6" type="ORF">Q664_37315</name>
</gene>
<name>A0A084SKR8_9BACT</name>
<comment type="caution">
    <text evidence="6">The sequence shown here is derived from an EMBL/GenBank/DDBJ whole genome shotgun (WGS) entry which is preliminary data.</text>
</comment>
<dbReference type="Gene3D" id="3.30.565.10">
    <property type="entry name" value="Histidine kinase-like ATPase, C-terminal domain"/>
    <property type="match status" value="1"/>
</dbReference>
<evidence type="ECO:0000256" key="3">
    <source>
        <dbReference type="ARBA" id="ARBA00022553"/>
    </source>
</evidence>
<dbReference type="InterPro" id="IPR036097">
    <property type="entry name" value="HisK_dim/P_sf"/>
</dbReference>
<feature type="transmembrane region" description="Helical" evidence="4">
    <location>
        <begin position="115"/>
        <end position="134"/>
    </location>
</feature>
<dbReference type="AlphaFoldDB" id="A0A084SKR8"/>
<keyword evidence="4" id="KW-0812">Transmembrane</keyword>
<dbReference type="Gene3D" id="1.10.287.130">
    <property type="match status" value="1"/>
</dbReference>
<dbReference type="GO" id="GO:0000155">
    <property type="term" value="F:phosphorelay sensor kinase activity"/>
    <property type="evidence" value="ECO:0007669"/>
    <property type="project" value="InterPro"/>
</dbReference>
<dbReference type="InterPro" id="IPR005467">
    <property type="entry name" value="His_kinase_dom"/>
</dbReference>
<evidence type="ECO:0000313" key="7">
    <source>
        <dbReference type="Proteomes" id="UP000028547"/>
    </source>
</evidence>
<dbReference type="SMART" id="SM00387">
    <property type="entry name" value="HATPase_c"/>
    <property type="match status" value="1"/>
</dbReference>
<dbReference type="SMART" id="SM00388">
    <property type="entry name" value="HisKA"/>
    <property type="match status" value="1"/>
</dbReference>
<evidence type="ECO:0000256" key="2">
    <source>
        <dbReference type="ARBA" id="ARBA00012438"/>
    </source>
</evidence>
<dbReference type="PRINTS" id="PR00344">
    <property type="entry name" value="BCTRLSENSOR"/>
</dbReference>
<dbReference type="InterPro" id="IPR003661">
    <property type="entry name" value="HisK_dim/P_dom"/>
</dbReference>
<feature type="transmembrane region" description="Helical" evidence="4">
    <location>
        <begin position="66"/>
        <end position="86"/>
    </location>
</feature>
<dbReference type="EC" id="2.7.13.3" evidence="2"/>
<keyword evidence="4" id="KW-1133">Transmembrane helix</keyword>
<feature type="transmembrane region" description="Helical" evidence="4">
    <location>
        <begin position="140"/>
        <end position="158"/>
    </location>
</feature>
<evidence type="ECO:0000256" key="4">
    <source>
        <dbReference type="SAM" id="Phobius"/>
    </source>
</evidence>
<dbReference type="EMBL" id="JPMI01000264">
    <property type="protein sequence ID" value="KFA89053.1"/>
    <property type="molecule type" value="Genomic_DNA"/>
</dbReference>
<dbReference type="Pfam" id="PF02518">
    <property type="entry name" value="HATPase_c"/>
    <property type="match status" value="1"/>
</dbReference>
<evidence type="ECO:0000313" key="6">
    <source>
        <dbReference type="EMBL" id="KFA89053.1"/>
    </source>
</evidence>
<feature type="domain" description="Histidine kinase" evidence="5">
    <location>
        <begin position="206"/>
        <end position="424"/>
    </location>
</feature>
<dbReference type="CDD" id="cd00082">
    <property type="entry name" value="HisKA"/>
    <property type="match status" value="1"/>
</dbReference>
<dbReference type="SUPFAM" id="SSF47384">
    <property type="entry name" value="Homodimeric domain of signal transducing histidine kinase"/>
    <property type="match status" value="1"/>
</dbReference>
<dbReference type="Pfam" id="PF00512">
    <property type="entry name" value="HisKA"/>
    <property type="match status" value="1"/>
</dbReference>
<evidence type="ECO:0000256" key="1">
    <source>
        <dbReference type="ARBA" id="ARBA00000085"/>
    </source>
</evidence>
<protein>
    <recommendedName>
        <fullName evidence="2">histidine kinase</fullName>
        <ecNumber evidence="2">2.7.13.3</ecNumber>
    </recommendedName>
</protein>
<proteinExistence type="predicted"/>
<accession>A0A084SKR8</accession>
<dbReference type="PANTHER" id="PTHR43065">
    <property type="entry name" value="SENSOR HISTIDINE KINASE"/>
    <property type="match status" value="1"/>
</dbReference>
<evidence type="ECO:0000259" key="5">
    <source>
        <dbReference type="PROSITE" id="PS50109"/>
    </source>
</evidence>
<dbReference type="InterPro" id="IPR003594">
    <property type="entry name" value="HATPase_dom"/>
</dbReference>
<dbReference type="PANTHER" id="PTHR43065:SF42">
    <property type="entry name" value="TWO-COMPONENT SENSOR PPRA"/>
    <property type="match status" value="1"/>
</dbReference>